<dbReference type="InterPro" id="IPR009061">
    <property type="entry name" value="DNA-bd_dom_put_sf"/>
</dbReference>
<dbReference type="PANTHER" id="PTHR30204">
    <property type="entry name" value="REDOX-CYCLING DRUG-SENSING TRANSCRIPTIONAL ACTIVATOR SOXR"/>
    <property type="match status" value="1"/>
</dbReference>
<evidence type="ECO:0000256" key="2">
    <source>
        <dbReference type="SAM" id="Coils"/>
    </source>
</evidence>
<gene>
    <name evidence="4" type="ORF">ABLV49_09485</name>
</gene>
<dbReference type="InterPro" id="IPR000551">
    <property type="entry name" value="MerR-type_HTH_dom"/>
</dbReference>
<accession>A0AAU7LWY0</accession>
<evidence type="ECO:0000259" key="3">
    <source>
        <dbReference type="PROSITE" id="PS50937"/>
    </source>
</evidence>
<dbReference type="GO" id="GO:0003700">
    <property type="term" value="F:DNA-binding transcription factor activity"/>
    <property type="evidence" value="ECO:0007669"/>
    <property type="project" value="InterPro"/>
</dbReference>
<evidence type="ECO:0000313" key="4">
    <source>
        <dbReference type="EMBL" id="XBP72005.1"/>
    </source>
</evidence>
<sequence length="130" mass="14651">MESCLTITEVAKRTGLTAYTLRYYERIGLIAPVARAGGGQRRYAASDMDWLEFLLRLRATGMPIHRMQEFARLRSEGNATAGARREMLENHLAQVLAQVQALQQSAQVLQAKIGHYRQVEHSFLQDTSTS</sequence>
<dbReference type="CDD" id="cd01109">
    <property type="entry name" value="HTH_YyaN"/>
    <property type="match status" value="1"/>
</dbReference>
<reference evidence="4" key="1">
    <citation type="submission" date="2024-05" db="EMBL/GenBank/DDBJ databases">
        <authorList>
            <person name="Bunk B."/>
            <person name="Swiderski J."/>
            <person name="Sproer C."/>
            <person name="Thiel V."/>
        </authorList>
    </citation>
    <scope>NUCLEOTIDE SEQUENCE</scope>
    <source>
        <strain evidence="4">DSM 17735</strain>
    </source>
</reference>
<proteinExistence type="predicted"/>
<keyword evidence="1" id="KW-0238">DNA-binding</keyword>
<dbReference type="GO" id="GO:0003677">
    <property type="term" value="F:DNA binding"/>
    <property type="evidence" value="ECO:0007669"/>
    <property type="project" value="UniProtKB-KW"/>
</dbReference>
<dbReference type="InterPro" id="IPR047057">
    <property type="entry name" value="MerR_fam"/>
</dbReference>
<organism evidence="4">
    <name type="scientific">Polaromonas hydrogenivorans</name>
    <dbReference type="NCBI Taxonomy" id="335476"/>
    <lineage>
        <taxon>Bacteria</taxon>
        <taxon>Pseudomonadati</taxon>
        <taxon>Pseudomonadota</taxon>
        <taxon>Betaproteobacteria</taxon>
        <taxon>Burkholderiales</taxon>
        <taxon>Comamonadaceae</taxon>
        <taxon>Polaromonas</taxon>
    </lineage>
</organism>
<name>A0AAU7LWY0_9BURK</name>
<keyword evidence="2" id="KW-0175">Coiled coil</keyword>
<dbReference type="SMART" id="SM00422">
    <property type="entry name" value="HTH_MERR"/>
    <property type="match status" value="1"/>
</dbReference>
<dbReference type="Pfam" id="PF13411">
    <property type="entry name" value="MerR_1"/>
    <property type="match status" value="1"/>
</dbReference>
<dbReference type="RefSeq" id="WP_349281335.1">
    <property type="nucleotide sequence ID" value="NZ_CBCSCU010000002.1"/>
</dbReference>
<dbReference type="PROSITE" id="PS50937">
    <property type="entry name" value="HTH_MERR_2"/>
    <property type="match status" value="1"/>
</dbReference>
<feature type="coiled-coil region" evidence="2">
    <location>
        <begin position="85"/>
        <end position="112"/>
    </location>
</feature>
<dbReference type="AlphaFoldDB" id="A0AAU7LWY0"/>
<feature type="domain" description="HTH merR-type" evidence="3">
    <location>
        <begin position="1"/>
        <end position="73"/>
    </location>
</feature>
<dbReference type="Gene3D" id="1.10.1660.10">
    <property type="match status" value="1"/>
</dbReference>
<evidence type="ECO:0000256" key="1">
    <source>
        <dbReference type="ARBA" id="ARBA00023125"/>
    </source>
</evidence>
<dbReference type="EMBL" id="CP157675">
    <property type="protein sequence ID" value="XBP72005.1"/>
    <property type="molecule type" value="Genomic_DNA"/>
</dbReference>
<dbReference type="PRINTS" id="PR00040">
    <property type="entry name" value="HTHMERR"/>
</dbReference>
<protein>
    <submittedName>
        <fullName evidence="4">MerR family transcriptional regulator</fullName>
    </submittedName>
</protein>
<dbReference type="SUPFAM" id="SSF46955">
    <property type="entry name" value="Putative DNA-binding domain"/>
    <property type="match status" value="1"/>
</dbReference>
<dbReference type="PANTHER" id="PTHR30204:SF98">
    <property type="entry name" value="HTH-TYPE TRANSCRIPTIONAL REGULATOR ADHR"/>
    <property type="match status" value="1"/>
</dbReference>